<proteinExistence type="predicted"/>
<reference evidence="1" key="1">
    <citation type="submission" date="2020-04" db="EMBL/GenBank/DDBJ databases">
        <authorList>
            <person name="Chiriac C."/>
            <person name="Salcher M."/>
            <person name="Ghai R."/>
            <person name="Kavagutti S V."/>
        </authorList>
    </citation>
    <scope>NUCLEOTIDE SEQUENCE</scope>
</reference>
<name>A0A6J5M6Z6_9CAUD</name>
<evidence type="ECO:0000313" key="1">
    <source>
        <dbReference type="EMBL" id="CAB4141297.1"/>
    </source>
</evidence>
<organism evidence="1">
    <name type="scientific">uncultured Caudovirales phage</name>
    <dbReference type="NCBI Taxonomy" id="2100421"/>
    <lineage>
        <taxon>Viruses</taxon>
        <taxon>Duplodnaviria</taxon>
        <taxon>Heunggongvirae</taxon>
        <taxon>Uroviricota</taxon>
        <taxon>Caudoviricetes</taxon>
        <taxon>Peduoviridae</taxon>
        <taxon>Maltschvirus</taxon>
        <taxon>Maltschvirus maltsch</taxon>
    </lineage>
</organism>
<protein>
    <submittedName>
        <fullName evidence="1">Uncharacterized protein</fullName>
    </submittedName>
</protein>
<dbReference type="EMBL" id="LR796388">
    <property type="protein sequence ID" value="CAB4141297.1"/>
    <property type="molecule type" value="Genomic_DNA"/>
</dbReference>
<gene>
    <name evidence="1" type="ORF">UFOVP410_136</name>
</gene>
<accession>A0A6J5M6Z6</accession>
<sequence length="104" mass="11811">MDLHSVEIKVSPPKPALEAKIPATPPKGLPDYSQRLTTTSMELGYQTLLKQFPDLSRENYLRFIGTIAGHKLYTGWLNSAGEKLKESVDMQKLKEFQDYLKSQI</sequence>